<dbReference type="Proteomes" id="UP001202180">
    <property type="component" value="Unassembled WGS sequence"/>
</dbReference>
<comment type="caution">
    <text evidence="1">The sequence shown here is derived from an EMBL/GenBank/DDBJ whole genome shotgun (WGS) entry which is preliminary data.</text>
</comment>
<protein>
    <recommendedName>
        <fullName evidence="3">Peptidase U49</fullName>
    </recommendedName>
</protein>
<evidence type="ECO:0000313" key="1">
    <source>
        <dbReference type="EMBL" id="MCK8495912.1"/>
    </source>
</evidence>
<evidence type="ECO:0000313" key="2">
    <source>
        <dbReference type="Proteomes" id="UP001202180"/>
    </source>
</evidence>
<keyword evidence="2" id="KW-1185">Reference proteome</keyword>
<dbReference type="Pfam" id="PF10463">
    <property type="entry name" value="Peptidase_U49"/>
    <property type="match status" value="1"/>
</dbReference>
<accession>A0ABT0HUX8</accession>
<organism evidence="1 2">
    <name type="scientific">Spirosoma liriopis</name>
    <dbReference type="NCBI Taxonomy" id="2937440"/>
    <lineage>
        <taxon>Bacteria</taxon>
        <taxon>Pseudomonadati</taxon>
        <taxon>Bacteroidota</taxon>
        <taxon>Cytophagia</taxon>
        <taxon>Cytophagales</taxon>
        <taxon>Cytophagaceae</taxon>
        <taxon>Spirosoma</taxon>
    </lineage>
</organism>
<dbReference type="InterPro" id="IPR019504">
    <property type="entry name" value="Peptidase_U49_Lit_pept"/>
</dbReference>
<evidence type="ECO:0008006" key="3">
    <source>
        <dbReference type="Google" id="ProtNLM"/>
    </source>
</evidence>
<proteinExistence type="predicted"/>
<dbReference type="EMBL" id="JALPRF010000013">
    <property type="protein sequence ID" value="MCK8495912.1"/>
    <property type="molecule type" value="Genomic_DNA"/>
</dbReference>
<name>A0ABT0HUX8_9BACT</name>
<reference evidence="1 2" key="1">
    <citation type="submission" date="2022-04" db="EMBL/GenBank/DDBJ databases">
        <title>Spirosoma sp. strain RP8 genome sequencing and assembly.</title>
        <authorList>
            <person name="Jung Y."/>
        </authorList>
    </citation>
    <scope>NUCLEOTIDE SEQUENCE [LARGE SCALE GENOMIC DNA]</scope>
    <source>
        <strain evidence="1 2">RP8</strain>
    </source>
</reference>
<gene>
    <name evidence="1" type="ORF">M0L20_28860</name>
</gene>
<sequence length="298" mass="34816">MFRNTNNSFYRDLAEQVLNGKLNNKLNLLFGEEPINIGDGKLRTPRINTTTRRIELHETFLSYLWSCTYAVFINYVECVDYPTINKAAGREVYAVSQEKIDLANEMFNYARYLIVDFRSWDKEHLPNPEVYQAEDRNYVEQTNIYYTEAVKFILCHEFVHVKHHLDFIDNETSDSIFLLYEQEADDNAIDMMKAGMPTPDSPTNVGHKLAIELGVIFGILSMFFFKASSQASRHPCTEDRLTNALERLELNKDHVAWGIACVGLRMWDDQFGLHFNWTDEPLSYRDQYFDIVSQIKSR</sequence>
<dbReference type="RefSeq" id="WP_248480723.1">
    <property type="nucleotide sequence ID" value="NZ_JALPRF010000013.1"/>
</dbReference>